<proteinExistence type="predicted"/>
<comment type="caution">
    <text evidence="2">The sequence shown here is derived from an EMBL/GenBank/DDBJ whole genome shotgun (WGS) entry which is preliminary data.</text>
</comment>
<reference evidence="3" key="1">
    <citation type="submission" date="2024-04" db="EMBL/GenBank/DDBJ databases">
        <title>Salinicola lusitanus LLJ914,a marine bacterium isolated from the Okinawa Trough.</title>
        <authorList>
            <person name="Li J."/>
        </authorList>
    </citation>
    <scope>NUCLEOTIDE SEQUENCE [LARGE SCALE GENOMIC DNA]</scope>
</reference>
<dbReference type="EMBL" id="JBBPFD010000009">
    <property type="protein sequence ID" value="KAK7912839.1"/>
    <property type="molecule type" value="Genomic_DNA"/>
</dbReference>
<dbReference type="AlphaFoldDB" id="A0AAW0P502"/>
<name>A0AAW0P502_9GOBI</name>
<organism evidence="2 3">
    <name type="scientific">Mugilogobius chulae</name>
    <name type="common">yellowstripe goby</name>
    <dbReference type="NCBI Taxonomy" id="88201"/>
    <lineage>
        <taxon>Eukaryota</taxon>
        <taxon>Metazoa</taxon>
        <taxon>Chordata</taxon>
        <taxon>Craniata</taxon>
        <taxon>Vertebrata</taxon>
        <taxon>Euteleostomi</taxon>
        <taxon>Actinopterygii</taxon>
        <taxon>Neopterygii</taxon>
        <taxon>Teleostei</taxon>
        <taxon>Neoteleostei</taxon>
        <taxon>Acanthomorphata</taxon>
        <taxon>Gobiaria</taxon>
        <taxon>Gobiiformes</taxon>
        <taxon>Gobioidei</taxon>
        <taxon>Gobiidae</taxon>
        <taxon>Gobionellinae</taxon>
        <taxon>Mugilogobius</taxon>
    </lineage>
</organism>
<protein>
    <submittedName>
        <fullName evidence="2">Uncharacterized protein</fullName>
    </submittedName>
</protein>
<evidence type="ECO:0000313" key="3">
    <source>
        <dbReference type="Proteomes" id="UP001460270"/>
    </source>
</evidence>
<evidence type="ECO:0000313" key="2">
    <source>
        <dbReference type="EMBL" id="KAK7912839.1"/>
    </source>
</evidence>
<accession>A0AAW0P502</accession>
<evidence type="ECO:0000256" key="1">
    <source>
        <dbReference type="SAM" id="MobiDB-lite"/>
    </source>
</evidence>
<feature type="compositionally biased region" description="Basic and acidic residues" evidence="1">
    <location>
        <begin position="1"/>
        <end position="28"/>
    </location>
</feature>
<gene>
    <name evidence="2" type="ORF">WMY93_013050</name>
</gene>
<sequence>MVGGRGEAEFPWRLHREREREREEEGKRSGIYKPQETKMEQRFFWRAVLLLLQIFTTVKITLNKHQASIDSELGAVWDLCRLQDDQLPGMPVVGDTCVVIQHG</sequence>
<feature type="region of interest" description="Disordered" evidence="1">
    <location>
        <begin position="1"/>
        <end position="32"/>
    </location>
</feature>
<dbReference type="Proteomes" id="UP001460270">
    <property type="component" value="Unassembled WGS sequence"/>
</dbReference>
<keyword evidence="3" id="KW-1185">Reference proteome</keyword>